<protein>
    <submittedName>
        <fullName evidence="5">Metallothionein 1</fullName>
    </submittedName>
</protein>
<dbReference type="InterPro" id="IPR001008">
    <property type="entry name" value="Metalthion_mollusc"/>
</dbReference>
<name>A0A6G5YPG2_LOTGI</name>
<dbReference type="EMBL" id="MK770430">
    <property type="protein sequence ID" value="QHN12717.1"/>
    <property type="molecule type" value="mRNA"/>
</dbReference>
<dbReference type="EMBL" id="MK795721">
    <property type="protein sequence ID" value="QLA10383.1"/>
    <property type="molecule type" value="Genomic_DNA"/>
</dbReference>
<evidence type="ECO:0000256" key="2">
    <source>
        <dbReference type="ARBA" id="ARBA00022539"/>
    </source>
</evidence>
<sequence length="74" mass="7521">MSSEKPSCCIAEYECCKTKLCCDTGPADCCKPGNKPDCCAPGKLQCKCPGTCACGVGCTGVDNCKCGSGCSCFN</sequence>
<keyword evidence="2" id="KW-0104">Cadmium</keyword>
<evidence type="ECO:0000256" key="3">
    <source>
        <dbReference type="ARBA" id="ARBA00022723"/>
    </source>
</evidence>
<evidence type="ECO:0000313" key="6">
    <source>
        <dbReference type="EMBL" id="QLA10383.1"/>
    </source>
</evidence>
<evidence type="ECO:0000313" key="5">
    <source>
        <dbReference type="EMBL" id="QHN12717.1"/>
    </source>
</evidence>
<evidence type="ECO:0000256" key="1">
    <source>
        <dbReference type="ARBA" id="ARBA00005508"/>
    </source>
</evidence>
<reference evidence="5" key="2">
    <citation type="journal article" date="2020" name="Metallomics">
        <title>Metallomics reveals a persisting impact of cadmium on the evolution of metal-selective snail metallothioneins.</title>
        <authorList>
            <person name="Dallinger R."/>
            <person name="Zerbe O."/>
            <person name="Baumann C."/>
            <person name="Egger B."/>
            <person name="Capdevila M."/>
            <person name="Palacios O."/>
            <person name="Albalat R."/>
            <person name="Calatayud S."/>
            <person name="Ladurner P."/>
            <person name="Schlick-Steiner B.C."/>
            <person name="Steiner F.M."/>
            <person name="Pedrini-Martha V."/>
            <person name="Lackner R."/>
            <person name="Lindner H."/>
            <person name="Dvorak M."/>
            <person name="Niederwanger M."/>
            <person name="Schnegg R."/>
            <person name="Atrian S."/>
        </authorList>
    </citation>
    <scope>NUCLEOTIDE SEQUENCE</scope>
</reference>
<proteinExistence type="evidence at transcript level"/>
<keyword evidence="4" id="KW-0480">Metal-thiolate cluster</keyword>
<accession>A0A6G5YPG2</accession>
<evidence type="ECO:0000256" key="4">
    <source>
        <dbReference type="ARBA" id="ARBA00022851"/>
    </source>
</evidence>
<keyword evidence="3" id="KW-0479">Metal-binding</keyword>
<dbReference type="AlphaFoldDB" id="A0A6G5YPG2"/>
<dbReference type="PRINTS" id="PR00875">
    <property type="entry name" value="MTMOLLUSC"/>
</dbReference>
<dbReference type="GO" id="GO:0046872">
    <property type="term" value="F:metal ion binding"/>
    <property type="evidence" value="ECO:0007669"/>
    <property type="project" value="UniProtKB-KW"/>
</dbReference>
<comment type="similarity">
    <text evidence="1">Belongs to the metallothionein superfamily. Type 2 family.</text>
</comment>
<reference evidence="6" key="1">
    <citation type="submission" date="2019-04" db="EMBL/GenBank/DDBJ databases">
        <authorList>
            <person name="Calatayud S."/>
            <person name="Pedrini-Martha V."/>
            <person name="Garcia-Risco M."/>
            <person name="Palacios O."/>
            <person name="Capdevila M."/>
            <person name="Canestro C."/>
            <person name="Dallinger R."/>
            <person name="Albalat R."/>
        </authorList>
    </citation>
    <scope>NUCLEOTIDE SEQUENCE</scope>
</reference>
<organism evidence="5">
    <name type="scientific">Lottia gigantea</name>
    <name type="common">Giant owl limpet</name>
    <dbReference type="NCBI Taxonomy" id="225164"/>
    <lineage>
        <taxon>Eukaryota</taxon>
        <taxon>Metazoa</taxon>
        <taxon>Spiralia</taxon>
        <taxon>Lophotrochozoa</taxon>
        <taxon>Mollusca</taxon>
        <taxon>Gastropoda</taxon>
        <taxon>Patellogastropoda</taxon>
        <taxon>Lottioidea</taxon>
        <taxon>Lottiidae</taxon>
        <taxon>Lottia</taxon>
    </lineage>
</organism>